<dbReference type="RefSeq" id="WP_095550562.1">
    <property type="nucleotide sequence ID" value="NZ_NSJF01000007.1"/>
</dbReference>
<comment type="caution">
    <text evidence="8">The sequence shown here is derived from an EMBL/GenBank/DDBJ whole genome shotgun (WGS) entry which is preliminary data.</text>
</comment>
<protein>
    <submittedName>
        <fullName evidence="8">Transporter</fullName>
    </submittedName>
</protein>
<dbReference type="PANTHER" id="PTHR36838">
    <property type="entry name" value="AUXIN EFFLUX CARRIER FAMILY PROTEIN"/>
    <property type="match status" value="1"/>
</dbReference>
<evidence type="ECO:0000256" key="4">
    <source>
        <dbReference type="ARBA" id="ARBA00022692"/>
    </source>
</evidence>
<feature type="transmembrane region" description="Helical" evidence="7">
    <location>
        <begin position="213"/>
        <end position="235"/>
    </location>
</feature>
<gene>
    <name evidence="8" type="ORF">CK620_12420</name>
</gene>
<feature type="transmembrane region" description="Helical" evidence="7">
    <location>
        <begin position="255"/>
        <end position="288"/>
    </location>
</feature>
<dbReference type="EMBL" id="NSJF01000007">
    <property type="protein sequence ID" value="PAT33669.1"/>
    <property type="molecule type" value="Genomic_DNA"/>
</dbReference>
<feature type="transmembrane region" description="Helical" evidence="7">
    <location>
        <begin position="120"/>
        <end position="141"/>
    </location>
</feature>
<keyword evidence="5 7" id="KW-1133">Transmembrane helix</keyword>
<feature type="transmembrane region" description="Helical" evidence="7">
    <location>
        <begin position="6"/>
        <end position="23"/>
    </location>
</feature>
<keyword evidence="3" id="KW-1003">Cell membrane</keyword>
<dbReference type="PANTHER" id="PTHR36838:SF3">
    <property type="entry name" value="TRANSPORTER AUXIN EFFLUX CARRIER EC FAMILY"/>
    <property type="match status" value="1"/>
</dbReference>
<evidence type="ECO:0000256" key="7">
    <source>
        <dbReference type="SAM" id="Phobius"/>
    </source>
</evidence>
<feature type="transmembrane region" description="Helical" evidence="7">
    <location>
        <begin position="91"/>
        <end position="114"/>
    </location>
</feature>
<dbReference type="InterPro" id="IPR004776">
    <property type="entry name" value="Mem_transp_PIN-like"/>
</dbReference>
<keyword evidence="4 7" id="KW-0812">Transmembrane</keyword>
<name>A0A2A2A7V5_9BURK</name>
<proteinExistence type="predicted"/>
<keyword evidence="6 7" id="KW-0472">Membrane</keyword>
<dbReference type="Pfam" id="PF03547">
    <property type="entry name" value="Mem_trans"/>
    <property type="match status" value="1"/>
</dbReference>
<evidence type="ECO:0000256" key="5">
    <source>
        <dbReference type="ARBA" id="ARBA00022989"/>
    </source>
</evidence>
<keyword evidence="2" id="KW-0813">Transport</keyword>
<sequence>MTHPVFEALLPVVLLIALGYCVGRKGWVGAAATKDLSNLVFLVLAPALLFRTMSGVRVQDIDFRPVLVYFGAMWLVFGAVLWRLGLTRRAAVLGLAATFSNTLMIGVPLVGLAYGQQGLVTLFALVSLHAFVMLTMVTVVLEFAVLAEQQRAADGSAAAALHWPARLRKLALTVARAGRASLLHPVPLPILCGLLFAQTGLQLPSVIDRPLQLLGAAFGPVALLLVGISLAGTALGGHWRVALGLMLMKNLLHPLVLALLGLALGFAGVPFAVMVLAASLPIGANVYLYAMRYRVAEEEVTAAIAMSTMLGVATVALVMALVPYLP</sequence>
<evidence type="ECO:0000256" key="6">
    <source>
        <dbReference type="ARBA" id="ARBA00023136"/>
    </source>
</evidence>
<feature type="transmembrane region" description="Helical" evidence="7">
    <location>
        <begin position="35"/>
        <end position="54"/>
    </location>
</feature>
<dbReference type="GO" id="GO:0016020">
    <property type="term" value="C:membrane"/>
    <property type="evidence" value="ECO:0007669"/>
    <property type="project" value="UniProtKB-SubCell"/>
</dbReference>
<evidence type="ECO:0000313" key="9">
    <source>
        <dbReference type="Proteomes" id="UP000217999"/>
    </source>
</evidence>
<comment type="subcellular location">
    <subcellularLocation>
        <location evidence="1">Membrane</location>
        <topology evidence="1">Multi-pass membrane protein</topology>
    </subcellularLocation>
</comment>
<dbReference type="AlphaFoldDB" id="A0A2A2A7V5"/>
<feature type="transmembrane region" description="Helical" evidence="7">
    <location>
        <begin position="66"/>
        <end position="84"/>
    </location>
</feature>
<reference evidence="8 9" key="1">
    <citation type="submission" date="2017-08" db="EMBL/GenBank/DDBJ databases">
        <title>WGS of Clinical strains of the CDC Group NO-1 linked to zoonotic infections in humans.</title>
        <authorList>
            <person name="Bernier A.-M."/>
            <person name="Bernard K."/>
        </authorList>
    </citation>
    <scope>NUCLEOTIDE SEQUENCE [LARGE SCALE GENOMIC DNA]</scope>
    <source>
        <strain evidence="8 9">NML03-0146</strain>
    </source>
</reference>
<evidence type="ECO:0000256" key="3">
    <source>
        <dbReference type="ARBA" id="ARBA00022475"/>
    </source>
</evidence>
<organism evidence="8 9">
    <name type="scientific">Vandammella animalimorsus</name>
    <dbReference type="NCBI Taxonomy" id="2029117"/>
    <lineage>
        <taxon>Bacteria</taxon>
        <taxon>Pseudomonadati</taxon>
        <taxon>Pseudomonadota</taxon>
        <taxon>Betaproteobacteria</taxon>
        <taxon>Burkholderiales</taxon>
        <taxon>Comamonadaceae</taxon>
        <taxon>Vandammella</taxon>
    </lineage>
</organism>
<feature type="transmembrane region" description="Helical" evidence="7">
    <location>
        <begin position="300"/>
        <end position="325"/>
    </location>
</feature>
<evidence type="ECO:0000313" key="8">
    <source>
        <dbReference type="EMBL" id="PAT33669.1"/>
    </source>
</evidence>
<evidence type="ECO:0000256" key="1">
    <source>
        <dbReference type="ARBA" id="ARBA00004141"/>
    </source>
</evidence>
<dbReference type="Proteomes" id="UP000217999">
    <property type="component" value="Unassembled WGS sequence"/>
</dbReference>
<evidence type="ECO:0000256" key="2">
    <source>
        <dbReference type="ARBA" id="ARBA00022448"/>
    </source>
</evidence>
<dbReference type="GO" id="GO:0055085">
    <property type="term" value="P:transmembrane transport"/>
    <property type="evidence" value="ECO:0007669"/>
    <property type="project" value="InterPro"/>
</dbReference>
<accession>A0A2A2A7V5</accession>